<evidence type="ECO:0000256" key="5">
    <source>
        <dbReference type="PIRSR" id="PIRSR015582-2"/>
    </source>
</evidence>
<dbReference type="PANTHER" id="PTHR32308:SF0">
    <property type="entry name" value="HPCH_HPAI ALDOLASE_CITRATE LYASE DOMAIN-CONTAINING PROTEIN"/>
    <property type="match status" value="1"/>
</dbReference>
<dbReference type="AlphaFoldDB" id="A0A4R5DB12"/>
<dbReference type="EMBL" id="SMKZ01000030">
    <property type="protein sequence ID" value="TDE07433.1"/>
    <property type="molecule type" value="Genomic_DNA"/>
</dbReference>
<keyword evidence="2 5" id="KW-0479">Metal-binding</keyword>
<evidence type="ECO:0000256" key="3">
    <source>
        <dbReference type="ARBA" id="ARBA00022842"/>
    </source>
</evidence>
<organism evidence="7 8">
    <name type="scientific">Jiangella asiatica</name>
    <dbReference type="NCBI Taxonomy" id="2530372"/>
    <lineage>
        <taxon>Bacteria</taxon>
        <taxon>Bacillati</taxon>
        <taxon>Actinomycetota</taxon>
        <taxon>Actinomycetes</taxon>
        <taxon>Jiangellales</taxon>
        <taxon>Jiangellaceae</taxon>
        <taxon>Jiangella</taxon>
    </lineage>
</organism>
<dbReference type="InterPro" id="IPR005000">
    <property type="entry name" value="Aldolase/citrate-lyase_domain"/>
</dbReference>
<dbReference type="SUPFAM" id="SSF51621">
    <property type="entry name" value="Phosphoenolpyruvate/pyruvate domain"/>
    <property type="match status" value="1"/>
</dbReference>
<keyword evidence="7" id="KW-0456">Lyase</keyword>
<evidence type="ECO:0000256" key="2">
    <source>
        <dbReference type="ARBA" id="ARBA00022723"/>
    </source>
</evidence>
<keyword evidence="8" id="KW-1185">Reference proteome</keyword>
<sequence>MVSLPEPAHRSYLFAPGSNTRILGKVLDAGADAVVLDLEDAVAATDKASARSAVADLVRDRARGAPCAVHVRIDRDAAGHSTTDVDAVVHPGLAALRLPKCTGPDAVRAVDHQVTALERERGIPAGTIRLYPTIESAAGVLAAGAISRSSPRVAALVFGSVDFAADLGLPDLADDDATLLARSTLALQSRAAGIGRPVDGAFTDLADEQGLRRAATRARRLGFAGKSAVHPTQLPVLHEIFTPSPAEIARARAIVAGLDDDTATAVVGGAFVDAAVVAQARRILATAREPSEGANR</sequence>
<dbReference type="InterPro" id="IPR015813">
    <property type="entry name" value="Pyrv/PenolPyrv_kinase-like_dom"/>
</dbReference>
<evidence type="ECO:0000313" key="8">
    <source>
        <dbReference type="Proteomes" id="UP000294739"/>
    </source>
</evidence>
<dbReference type="InParanoid" id="A0A4R5DB12"/>
<evidence type="ECO:0000313" key="7">
    <source>
        <dbReference type="EMBL" id="TDE07433.1"/>
    </source>
</evidence>
<keyword evidence="3 5" id="KW-0460">Magnesium</keyword>
<evidence type="ECO:0000256" key="4">
    <source>
        <dbReference type="PIRSR" id="PIRSR015582-1"/>
    </source>
</evidence>
<gene>
    <name evidence="7" type="ORF">E1269_19550</name>
</gene>
<reference evidence="7 8" key="1">
    <citation type="submission" date="2019-03" db="EMBL/GenBank/DDBJ databases">
        <title>Draft genome sequences of novel Actinobacteria.</title>
        <authorList>
            <person name="Sahin N."/>
            <person name="Ay H."/>
            <person name="Saygin H."/>
        </authorList>
    </citation>
    <scope>NUCLEOTIDE SEQUENCE [LARGE SCALE GENOMIC DNA]</scope>
    <source>
        <strain evidence="7 8">5K138</strain>
    </source>
</reference>
<dbReference type="Proteomes" id="UP000294739">
    <property type="component" value="Unassembled WGS sequence"/>
</dbReference>
<feature type="binding site" evidence="5">
    <location>
        <position position="135"/>
    </location>
    <ligand>
        <name>Mg(2+)</name>
        <dbReference type="ChEBI" id="CHEBI:18420"/>
    </ligand>
</feature>
<dbReference type="PIRSF" id="PIRSF015582">
    <property type="entry name" value="Cit_lyase_B"/>
    <property type="match status" value="1"/>
</dbReference>
<dbReference type="OrthoDB" id="5172636at2"/>
<evidence type="ECO:0000256" key="1">
    <source>
        <dbReference type="ARBA" id="ARBA00001946"/>
    </source>
</evidence>
<feature type="binding site" evidence="4">
    <location>
        <position position="72"/>
    </location>
    <ligand>
        <name>substrate</name>
    </ligand>
</feature>
<dbReference type="Pfam" id="PF03328">
    <property type="entry name" value="HpcH_HpaI"/>
    <property type="match status" value="1"/>
</dbReference>
<comment type="cofactor">
    <cofactor evidence="1">
        <name>Mg(2+)</name>
        <dbReference type="ChEBI" id="CHEBI:18420"/>
    </cofactor>
</comment>
<feature type="binding site" evidence="5">
    <location>
        <position position="162"/>
    </location>
    <ligand>
        <name>Mg(2+)</name>
        <dbReference type="ChEBI" id="CHEBI:18420"/>
    </ligand>
</feature>
<proteinExistence type="predicted"/>
<name>A0A4R5DB12_9ACTN</name>
<dbReference type="PANTHER" id="PTHR32308">
    <property type="entry name" value="LYASE BETA SUBUNIT, PUTATIVE (AFU_ORTHOLOGUE AFUA_4G13030)-RELATED"/>
    <property type="match status" value="1"/>
</dbReference>
<comment type="caution">
    <text evidence="7">The sequence shown here is derived from an EMBL/GenBank/DDBJ whole genome shotgun (WGS) entry which is preliminary data.</text>
</comment>
<protein>
    <submittedName>
        <fullName evidence="7">CoA ester lyase</fullName>
    </submittedName>
</protein>
<feature type="domain" description="HpcH/HpaI aldolase/citrate lyase" evidence="6">
    <location>
        <begin position="10"/>
        <end position="231"/>
    </location>
</feature>
<dbReference type="GO" id="GO:0006107">
    <property type="term" value="P:oxaloacetate metabolic process"/>
    <property type="evidence" value="ECO:0007669"/>
    <property type="project" value="TreeGrafter"/>
</dbReference>
<evidence type="ECO:0000259" key="6">
    <source>
        <dbReference type="Pfam" id="PF03328"/>
    </source>
</evidence>
<dbReference type="Gene3D" id="3.20.20.60">
    <property type="entry name" value="Phosphoenolpyruvate-binding domains"/>
    <property type="match status" value="1"/>
</dbReference>
<feature type="binding site" evidence="4">
    <location>
        <position position="135"/>
    </location>
    <ligand>
        <name>substrate</name>
    </ligand>
</feature>
<dbReference type="InterPro" id="IPR011206">
    <property type="entry name" value="Citrate_lyase_beta/mcl1/mcl2"/>
</dbReference>
<dbReference type="GO" id="GO:0000287">
    <property type="term" value="F:magnesium ion binding"/>
    <property type="evidence" value="ECO:0007669"/>
    <property type="project" value="TreeGrafter"/>
</dbReference>
<accession>A0A4R5DB12</accession>
<dbReference type="InterPro" id="IPR040442">
    <property type="entry name" value="Pyrv_kinase-like_dom_sf"/>
</dbReference>
<dbReference type="GO" id="GO:0016829">
    <property type="term" value="F:lyase activity"/>
    <property type="evidence" value="ECO:0007669"/>
    <property type="project" value="UniProtKB-KW"/>
</dbReference>